<evidence type="ECO:0000313" key="2">
    <source>
        <dbReference type="Proteomes" id="UP000789901"/>
    </source>
</evidence>
<comment type="caution">
    <text evidence="1">The sequence shown here is derived from an EMBL/GenBank/DDBJ whole genome shotgun (WGS) entry which is preliminary data.</text>
</comment>
<accession>A0ABN7UL54</accession>
<name>A0ABN7UL54_GIGMA</name>
<evidence type="ECO:0000313" key="1">
    <source>
        <dbReference type="EMBL" id="CAG8623666.1"/>
    </source>
</evidence>
<sequence>MVASHWYCDNKKETNEQLDIIFANNDASQSQNHQIMSTIPIIPQSHTISLLVILSNKHAAARCSKLATQLAVEYDDDKMIQWLKTFIDQKKCTLSSDNSDKENESIELTVANPLINRHKGRCKTK</sequence>
<proteinExistence type="predicted"/>
<reference evidence="1 2" key="1">
    <citation type="submission" date="2021-06" db="EMBL/GenBank/DDBJ databases">
        <authorList>
            <person name="Kallberg Y."/>
            <person name="Tangrot J."/>
            <person name="Rosling A."/>
        </authorList>
    </citation>
    <scope>NUCLEOTIDE SEQUENCE [LARGE SCALE GENOMIC DNA]</scope>
    <source>
        <strain evidence="1 2">120-4 pot B 10/14</strain>
    </source>
</reference>
<dbReference type="EMBL" id="CAJVQB010003989">
    <property type="protein sequence ID" value="CAG8623666.1"/>
    <property type="molecule type" value="Genomic_DNA"/>
</dbReference>
<organism evidence="1 2">
    <name type="scientific">Gigaspora margarita</name>
    <dbReference type="NCBI Taxonomy" id="4874"/>
    <lineage>
        <taxon>Eukaryota</taxon>
        <taxon>Fungi</taxon>
        <taxon>Fungi incertae sedis</taxon>
        <taxon>Mucoromycota</taxon>
        <taxon>Glomeromycotina</taxon>
        <taxon>Glomeromycetes</taxon>
        <taxon>Diversisporales</taxon>
        <taxon>Gigasporaceae</taxon>
        <taxon>Gigaspora</taxon>
    </lineage>
</organism>
<gene>
    <name evidence="1" type="ORF">GMARGA_LOCUS7973</name>
</gene>
<feature type="non-terminal residue" evidence="1">
    <location>
        <position position="1"/>
    </location>
</feature>
<keyword evidence="2" id="KW-1185">Reference proteome</keyword>
<protein>
    <submittedName>
        <fullName evidence="1">31831_t:CDS:1</fullName>
    </submittedName>
</protein>
<dbReference type="Proteomes" id="UP000789901">
    <property type="component" value="Unassembled WGS sequence"/>
</dbReference>